<dbReference type="InParanoid" id="L2GYK9"/>
<dbReference type="RefSeq" id="XP_008073052.1">
    <property type="nucleotide sequence ID" value="XM_008074861.1"/>
</dbReference>
<gene>
    <name evidence="2" type="ORF">VCUG_00031</name>
</gene>
<evidence type="ECO:0008006" key="4">
    <source>
        <dbReference type="Google" id="ProtNLM"/>
    </source>
</evidence>
<dbReference type="InterPro" id="IPR037185">
    <property type="entry name" value="EmrE-like"/>
</dbReference>
<keyword evidence="1" id="KW-0472">Membrane</keyword>
<evidence type="ECO:0000313" key="2">
    <source>
        <dbReference type="EMBL" id="ELA48422.1"/>
    </source>
</evidence>
<dbReference type="OMA" id="HEWHRIV"/>
<proteinExistence type="predicted"/>
<dbReference type="EMBL" id="GL877404">
    <property type="protein sequence ID" value="ELA48422.1"/>
    <property type="molecule type" value="Genomic_DNA"/>
</dbReference>
<keyword evidence="1" id="KW-1133">Transmembrane helix</keyword>
<dbReference type="AlphaFoldDB" id="L2GYK9"/>
<feature type="transmembrane region" description="Helical" evidence="1">
    <location>
        <begin position="231"/>
        <end position="250"/>
    </location>
</feature>
<keyword evidence="3" id="KW-1185">Reference proteome</keyword>
<feature type="transmembrane region" description="Helical" evidence="1">
    <location>
        <begin position="87"/>
        <end position="108"/>
    </location>
</feature>
<sequence length="279" mass="32296">MSKLFLYVLIAIYGLFSIANGIYEIIVYRNNSSPHLIILMQNMLKMATSSILSTQKKPLDMNISVVALFFFISSICFTDAVKYLNLFVISTCMQTKLIFIFILSNIFIEKSCKASQITGVVLIIVTNIISNYKLYSTEKSFSPYVLVVIFGNFLSASAYIVFERRIKKMISSYWNYIFTFTFNSIVFNLISMLFNKDDKSIRLFDLIFVVTSTVNAVCLTKLSLHTKPMQYILFSIMINISITFLHQSIFEKKINLCQFVCCLLTYFGVFIHEWHRIVR</sequence>
<feature type="transmembrane region" description="Helical" evidence="1">
    <location>
        <begin position="61"/>
        <end position="81"/>
    </location>
</feature>
<organism evidence="2 3">
    <name type="scientific">Vavraia culicis (isolate floridensis)</name>
    <name type="common">Microsporidian parasite</name>
    <dbReference type="NCBI Taxonomy" id="948595"/>
    <lineage>
        <taxon>Eukaryota</taxon>
        <taxon>Fungi</taxon>
        <taxon>Fungi incertae sedis</taxon>
        <taxon>Microsporidia</taxon>
        <taxon>Pleistophoridae</taxon>
        <taxon>Vavraia</taxon>
    </lineage>
</organism>
<reference evidence="3" key="1">
    <citation type="submission" date="2011-03" db="EMBL/GenBank/DDBJ databases">
        <title>The genome sequence of Vavraia culicis strain floridensis.</title>
        <authorList>
            <consortium name="The Broad Institute Genome Sequencing Platform"/>
            <person name="Cuomo C."/>
            <person name="Becnel J."/>
            <person name="Sanscrainte N."/>
            <person name="Young S.K."/>
            <person name="Zeng Q."/>
            <person name="Gargeya S."/>
            <person name="Fitzgerald M."/>
            <person name="Haas B."/>
            <person name="Abouelleil A."/>
            <person name="Alvarado L."/>
            <person name="Arachchi H.M."/>
            <person name="Berlin A."/>
            <person name="Chapman S.B."/>
            <person name="Gearin G."/>
            <person name="Goldberg J."/>
            <person name="Griggs A."/>
            <person name="Gujja S."/>
            <person name="Hansen M."/>
            <person name="Heiman D."/>
            <person name="Howarth C."/>
            <person name="Larimer J."/>
            <person name="Lui A."/>
            <person name="MacDonald P.J.P."/>
            <person name="McCowen C."/>
            <person name="Montmayeur A."/>
            <person name="Murphy C."/>
            <person name="Neiman D."/>
            <person name="Pearson M."/>
            <person name="Priest M."/>
            <person name="Roberts A."/>
            <person name="Saif S."/>
            <person name="Shea T."/>
            <person name="Sisk P."/>
            <person name="Stolte C."/>
            <person name="Sykes S."/>
            <person name="Wortman J."/>
            <person name="Nusbaum C."/>
            <person name="Birren B."/>
        </authorList>
    </citation>
    <scope>NUCLEOTIDE SEQUENCE [LARGE SCALE GENOMIC DNA]</scope>
    <source>
        <strain evidence="3">floridensis</strain>
    </source>
</reference>
<feature type="transmembrane region" description="Helical" evidence="1">
    <location>
        <begin position="256"/>
        <end position="274"/>
    </location>
</feature>
<protein>
    <recommendedName>
        <fullName evidence="4">Sugar phosphate transporter domain-containing protein</fullName>
    </recommendedName>
</protein>
<feature type="transmembrane region" description="Helical" evidence="1">
    <location>
        <begin position="117"/>
        <end position="135"/>
    </location>
</feature>
<feature type="transmembrane region" description="Helical" evidence="1">
    <location>
        <begin position="6"/>
        <end position="26"/>
    </location>
</feature>
<keyword evidence="1" id="KW-0812">Transmembrane</keyword>
<evidence type="ECO:0000313" key="3">
    <source>
        <dbReference type="Proteomes" id="UP000011081"/>
    </source>
</evidence>
<evidence type="ECO:0000256" key="1">
    <source>
        <dbReference type="SAM" id="Phobius"/>
    </source>
</evidence>
<accession>L2GYK9</accession>
<feature type="transmembrane region" description="Helical" evidence="1">
    <location>
        <begin position="200"/>
        <end position="219"/>
    </location>
</feature>
<dbReference type="GeneID" id="19877923"/>
<dbReference type="HOGENOM" id="CLU_081933_0_0_1"/>
<dbReference type="Proteomes" id="UP000011081">
    <property type="component" value="Unassembled WGS sequence"/>
</dbReference>
<dbReference type="VEuPathDB" id="MicrosporidiaDB:VCUG_00031"/>
<dbReference type="SUPFAM" id="SSF103481">
    <property type="entry name" value="Multidrug resistance efflux transporter EmrE"/>
    <property type="match status" value="1"/>
</dbReference>
<feature type="transmembrane region" description="Helical" evidence="1">
    <location>
        <begin position="174"/>
        <end position="194"/>
    </location>
</feature>
<feature type="transmembrane region" description="Helical" evidence="1">
    <location>
        <begin position="141"/>
        <end position="162"/>
    </location>
</feature>
<name>L2GYK9_VAVCU</name>